<evidence type="ECO:0000313" key="1">
    <source>
        <dbReference type="EMBL" id="CAL1396104.1"/>
    </source>
</evidence>
<protein>
    <submittedName>
        <fullName evidence="1">Uncharacterized protein</fullName>
    </submittedName>
</protein>
<dbReference type="Proteomes" id="UP001497516">
    <property type="component" value="Chromosome 6"/>
</dbReference>
<sequence>MGRSAHRPFYCRFLLGCPPHEARPTSSLTLKISGETRGKQSGINCLRLGQRRFILPQIKSRWEPEPPSLQWLDSAFFGKRPLQGFISPPNKASFSFTGEAVRAALPFFGFQVALRLSARGRTRRPNDNGYVLIIPKRRRGSIPG</sequence>
<name>A0AAV2FCT3_9ROSI</name>
<keyword evidence="2" id="KW-1185">Reference proteome</keyword>
<dbReference type="EMBL" id="OZ034819">
    <property type="protein sequence ID" value="CAL1396104.1"/>
    <property type="molecule type" value="Genomic_DNA"/>
</dbReference>
<dbReference type="AlphaFoldDB" id="A0AAV2FCT3"/>
<organism evidence="1 2">
    <name type="scientific">Linum trigynum</name>
    <dbReference type="NCBI Taxonomy" id="586398"/>
    <lineage>
        <taxon>Eukaryota</taxon>
        <taxon>Viridiplantae</taxon>
        <taxon>Streptophyta</taxon>
        <taxon>Embryophyta</taxon>
        <taxon>Tracheophyta</taxon>
        <taxon>Spermatophyta</taxon>
        <taxon>Magnoliopsida</taxon>
        <taxon>eudicotyledons</taxon>
        <taxon>Gunneridae</taxon>
        <taxon>Pentapetalae</taxon>
        <taxon>rosids</taxon>
        <taxon>fabids</taxon>
        <taxon>Malpighiales</taxon>
        <taxon>Linaceae</taxon>
        <taxon>Linum</taxon>
    </lineage>
</organism>
<reference evidence="1 2" key="1">
    <citation type="submission" date="2024-04" db="EMBL/GenBank/DDBJ databases">
        <authorList>
            <person name="Fracassetti M."/>
        </authorList>
    </citation>
    <scope>NUCLEOTIDE SEQUENCE [LARGE SCALE GENOMIC DNA]</scope>
</reference>
<evidence type="ECO:0000313" key="2">
    <source>
        <dbReference type="Proteomes" id="UP001497516"/>
    </source>
</evidence>
<gene>
    <name evidence="1" type="ORF">LTRI10_LOCUS36489</name>
</gene>
<accession>A0AAV2FCT3</accession>
<proteinExistence type="predicted"/>